<dbReference type="Pfam" id="PF20659">
    <property type="entry name" value="MS_C"/>
    <property type="match status" value="1"/>
</dbReference>
<dbReference type="AlphaFoldDB" id="A0A417YMH0"/>
<evidence type="ECO:0000313" key="10">
    <source>
        <dbReference type="Proteomes" id="UP000285456"/>
    </source>
</evidence>
<evidence type="ECO:0000259" key="8">
    <source>
        <dbReference type="Pfam" id="PF20659"/>
    </source>
</evidence>
<dbReference type="Gene3D" id="1.20.1220.12">
    <property type="entry name" value="Malate synthase, domain III"/>
    <property type="match status" value="1"/>
</dbReference>
<gene>
    <name evidence="9" type="ORF">D1B32_04905</name>
</gene>
<organism evidence="9 10">
    <name type="scientific">Oceanobacillus profundus</name>
    <dbReference type="NCBI Taxonomy" id="372463"/>
    <lineage>
        <taxon>Bacteria</taxon>
        <taxon>Bacillati</taxon>
        <taxon>Bacillota</taxon>
        <taxon>Bacilli</taxon>
        <taxon>Bacillales</taxon>
        <taxon>Bacillaceae</taxon>
        <taxon>Oceanobacillus</taxon>
    </lineage>
</organism>
<sequence length="255" mass="28660">MRESSYNFFQRQSKFGKGIGQLINYQEICGIEVQTCHKRNAMEIGEMAAQIPVKNDDAANKVAFDKVRADKEREAVDGHDGTWVAHPGMVQLVKDIFDKVMPTPNQINKKRVDVRVSAEDLVRLPAGEITEGGLRTNINVGIQYIAAWLSGRGAVPINNLMEDAATAEISRAQVWQWVRYPKGEFVDGRKVTMELVEEIMQEELSVIEEQYGTDTYRKGNFGQAAQIFDALIKQDSFAEFLTIPAYKELLKGGNE</sequence>
<evidence type="ECO:0000256" key="6">
    <source>
        <dbReference type="ARBA" id="ARBA00047918"/>
    </source>
</evidence>
<evidence type="ECO:0000256" key="2">
    <source>
        <dbReference type="ARBA" id="ARBA00012636"/>
    </source>
</evidence>
<keyword evidence="3" id="KW-0329">Glyoxylate bypass</keyword>
<comment type="catalytic activity">
    <reaction evidence="6">
        <text>glyoxylate + acetyl-CoA + H2O = (S)-malate + CoA + H(+)</text>
        <dbReference type="Rhea" id="RHEA:18181"/>
        <dbReference type="ChEBI" id="CHEBI:15377"/>
        <dbReference type="ChEBI" id="CHEBI:15378"/>
        <dbReference type="ChEBI" id="CHEBI:15589"/>
        <dbReference type="ChEBI" id="CHEBI:36655"/>
        <dbReference type="ChEBI" id="CHEBI:57287"/>
        <dbReference type="ChEBI" id="CHEBI:57288"/>
        <dbReference type="EC" id="2.3.3.9"/>
    </reaction>
</comment>
<proteinExistence type="inferred from homology"/>
<dbReference type="PANTHER" id="PTHR42902:SF1">
    <property type="entry name" value="MALATE SYNTHASE 1-RELATED"/>
    <property type="match status" value="1"/>
</dbReference>
<keyword evidence="5" id="KW-0808">Transferase</keyword>
<evidence type="ECO:0000256" key="5">
    <source>
        <dbReference type="ARBA" id="ARBA00022679"/>
    </source>
</evidence>
<dbReference type="InterPro" id="IPR006252">
    <property type="entry name" value="Malate_synthA"/>
</dbReference>
<dbReference type="EMBL" id="QWEH01000002">
    <property type="protein sequence ID" value="RHW34505.1"/>
    <property type="molecule type" value="Genomic_DNA"/>
</dbReference>
<dbReference type="SUPFAM" id="SSF51645">
    <property type="entry name" value="Malate synthase G"/>
    <property type="match status" value="1"/>
</dbReference>
<dbReference type="Pfam" id="PF01274">
    <property type="entry name" value="MS_TIM-barrel"/>
    <property type="match status" value="1"/>
</dbReference>
<dbReference type="FunFam" id="1.20.1220.12:FF:000001">
    <property type="entry name" value="Malate synthase"/>
    <property type="match status" value="1"/>
</dbReference>
<dbReference type="GO" id="GO:0006099">
    <property type="term" value="P:tricarboxylic acid cycle"/>
    <property type="evidence" value="ECO:0007669"/>
    <property type="project" value="UniProtKB-KW"/>
</dbReference>
<dbReference type="PANTHER" id="PTHR42902">
    <property type="entry name" value="MALATE SYNTHASE"/>
    <property type="match status" value="1"/>
</dbReference>
<reference evidence="9 10" key="1">
    <citation type="journal article" date="2007" name="Int. J. Syst. Evol. Microbiol.">
        <title>Oceanobacillus profundus sp. nov., isolated from a deep-sea sediment core.</title>
        <authorList>
            <person name="Kim Y.G."/>
            <person name="Choi D.H."/>
            <person name="Hyun S."/>
            <person name="Cho B.C."/>
        </authorList>
    </citation>
    <scope>NUCLEOTIDE SEQUENCE [LARGE SCALE GENOMIC DNA]</scope>
    <source>
        <strain evidence="9 10">DSM 18246</strain>
    </source>
</reference>
<accession>A0A417YMH0</accession>
<dbReference type="InterPro" id="IPR046363">
    <property type="entry name" value="MS_N_TIM-barrel_dom"/>
</dbReference>
<evidence type="ECO:0000313" key="9">
    <source>
        <dbReference type="EMBL" id="RHW34505.1"/>
    </source>
</evidence>
<evidence type="ECO:0000256" key="1">
    <source>
        <dbReference type="ARBA" id="ARBA00006394"/>
    </source>
</evidence>
<evidence type="ECO:0000259" key="7">
    <source>
        <dbReference type="Pfam" id="PF01274"/>
    </source>
</evidence>
<dbReference type="EC" id="2.3.3.9" evidence="2"/>
<feature type="domain" description="Malate synthase C-terminal" evidence="8">
    <location>
        <begin position="128"/>
        <end position="249"/>
    </location>
</feature>
<dbReference type="GO" id="GO:0006097">
    <property type="term" value="P:glyoxylate cycle"/>
    <property type="evidence" value="ECO:0007669"/>
    <property type="project" value="UniProtKB-KW"/>
</dbReference>
<comment type="caution">
    <text evidence="9">The sequence shown here is derived from an EMBL/GenBank/DDBJ whole genome shotgun (WGS) entry which is preliminary data.</text>
</comment>
<keyword evidence="10" id="KW-1185">Reference proteome</keyword>
<dbReference type="InterPro" id="IPR048355">
    <property type="entry name" value="MS_C"/>
</dbReference>
<evidence type="ECO:0000256" key="4">
    <source>
        <dbReference type="ARBA" id="ARBA00022532"/>
    </source>
</evidence>
<dbReference type="Gene3D" id="3.20.20.360">
    <property type="entry name" value="Malate synthase, domain 3"/>
    <property type="match status" value="1"/>
</dbReference>
<dbReference type="GO" id="GO:0004474">
    <property type="term" value="F:malate synthase activity"/>
    <property type="evidence" value="ECO:0007669"/>
    <property type="project" value="UniProtKB-EC"/>
</dbReference>
<feature type="domain" description="Malate synthase TIM barrel" evidence="7">
    <location>
        <begin position="32"/>
        <end position="123"/>
    </location>
</feature>
<dbReference type="GO" id="GO:0005737">
    <property type="term" value="C:cytoplasm"/>
    <property type="evidence" value="ECO:0007669"/>
    <property type="project" value="TreeGrafter"/>
</dbReference>
<comment type="similarity">
    <text evidence="1">Belongs to the malate synthase family.</text>
</comment>
<dbReference type="InterPro" id="IPR001465">
    <property type="entry name" value="Malate_synthase_TIM"/>
</dbReference>
<name>A0A417YMH0_9BACI</name>
<dbReference type="InterPro" id="IPR044856">
    <property type="entry name" value="Malate_synth_C_sf"/>
</dbReference>
<dbReference type="Proteomes" id="UP000285456">
    <property type="component" value="Unassembled WGS sequence"/>
</dbReference>
<dbReference type="InterPro" id="IPR011076">
    <property type="entry name" value="Malate_synth_sf"/>
</dbReference>
<evidence type="ECO:0000256" key="3">
    <source>
        <dbReference type="ARBA" id="ARBA00022435"/>
    </source>
</evidence>
<dbReference type="OrthoDB" id="9768429at2"/>
<keyword evidence="4" id="KW-0816">Tricarboxylic acid cycle</keyword>
<protein>
    <recommendedName>
        <fullName evidence="2">malate synthase</fullName>
        <ecNumber evidence="2">2.3.3.9</ecNumber>
    </recommendedName>
</protein>